<dbReference type="InterPro" id="IPR013805">
    <property type="entry name" value="GrpE_CC"/>
</dbReference>
<evidence type="ECO:0000256" key="1">
    <source>
        <dbReference type="ARBA" id="ARBA00009054"/>
    </source>
</evidence>
<keyword evidence="4" id="KW-0175">Coiled coil</keyword>
<dbReference type="CDD" id="cd00446">
    <property type="entry name" value="GrpE"/>
    <property type="match status" value="1"/>
</dbReference>
<dbReference type="GO" id="GO:0030150">
    <property type="term" value="P:protein import into mitochondrial matrix"/>
    <property type="evidence" value="ECO:0007669"/>
    <property type="project" value="TreeGrafter"/>
</dbReference>
<comment type="similarity">
    <text evidence="1 3">Belongs to the GrpE family.</text>
</comment>
<dbReference type="GO" id="GO:0042803">
    <property type="term" value="F:protein homodimerization activity"/>
    <property type="evidence" value="ECO:0007669"/>
    <property type="project" value="InterPro"/>
</dbReference>
<evidence type="ECO:0000256" key="3">
    <source>
        <dbReference type="RuleBase" id="RU004478"/>
    </source>
</evidence>
<evidence type="ECO:0008006" key="6">
    <source>
        <dbReference type="Google" id="ProtNLM"/>
    </source>
</evidence>
<dbReference type="SUPFAM" id="SSF51064">
    <property type="entry name" value="Head domain of nucleotide exchange factor GrpE"/>
    <property type="match status" value="1"/>
</dbReference>
<dbReference type="PRINTS" id="PR00773">
    <property type="entry name" value="GRPEPROTEIN"/>
</dbReference>
<dbReference type="GO" id="GO:0001405">
    <property type="term" value="C:PAM complex, Tim23 associated import motor"/>
    <property type="evidence" value="ECO:0007669"/>
    <property type="project" value="TreeGrafter"/>
</dbReference>
<dbReference type="GO" id="GO:0006457">
    <property type="term" value="P:protein folding"/>
    <property type="evidence" value="ECO:0007669"/>
    <property type="project" value="InterPro"/>
</dbReference>
<dbReference type="GO" id="GO:0000774">
    <property type="term" value="F:adenyl-nucleotide exchange factor activity"/>
    <property type="evidence" value="ECO:0007669"/>
    <property type="project" value="InterPro"/>
</dbReference>
<proteinExistence type="inferred from homology"/>
<dbReference type="InterPro" id="IPR000740">
    <property type="entry name" value="GrpE"/>
</dbReference>
<gene>
    <name evidence="5" type="ORF">HAKA00212_LOCUS18837</name>
</gene>
<dbReference type="GO" id="GO:0051087">
    <property type="term" value="F:protein-folding chaperone binding"/>
    <property type="evidence" value="ECO:0007669"/>
    <property type="project" value="InterPro"/>
</dbReference>
<evidence type="ECO:0000256" key="2">
    <source>
        <dbReference type="ARBA" id="ARBA00023186"/>
    </source>
</evidence>
<dbReference type="Gene3D" id="2.30.22.10">
    <property type="entry name" value="Head domain of nucleotide exchange factor GrpE"/>
    <property type="match status" value="1"/>
</dbReference>
<protein>
    <recommendedName>
        <fullName evidence="6">GrpE protein homolog</fullName>
    </recommendedName>
</protein>
<keyword evidence="2" id="KW-0143">Chaperone</keyword>
<dbReference type="Pfam" id="PF01025">
    <property type="entry name" value="GrpE"/>
    <property type="match status" value="1"/>
</dbReference>
<dbReference type="Gene3D" id="3.90.20.20">
    <property type="match status" value="1"/>
</dbReference>
<organism evidence="5">
    <name type="scientific">Heterosigma akashiwo</name>
    <name type="common">Chromophytic alga</name>
    <name type="synonym">Heterosigma carterae</name>
    <dbReference type="NCBI Taxonomy" id="2829"/>
    <lineage>
        <taxon>Eukaryota</taxon>
        <taxon>Sar</taxon>
        <taxon>Stramenopiles</taxon>
        <taxon>Ochrophyta</taxon>
        <taxon>Raphidophyceae</taxon>
        <taxon>Chattonellales</taxon>
        <taxon>Chattonellaceae</taxon>
        <taxon>Heterosigma</taxon>
    </lineage>
</organism>
<evidence type="ECO:0000256" key="4">
    <source>
        <dbReference type="SAM" id="Coils"/>
    </source>
</evidence>
<sequence>MATSMSQLVRAGLRAGLKSRPQTRNLSSLALIRSGLSPISKSRSEVTLNVGRPFPNKRAVVGDFPVRQPLCGAQKLFFSTEDKTIKDDEKKAGQAEINVEGSAEETVATDNADTVKEEGEEEVNPLAEEVEKLKAEVEASKKKLLLAYAEMENVRAIARRDVDGAKTYAVQGFAKGLLDVADNLERALAAVPAAAAAGDPHLRALQEGVQMTDAQLAKVFAAHHLAKYGAVGDPFDPALHDAMFEYADPAGVPGTVGQLLKPGFKLHDRVIRPAQVGTIKAPGKS</sequence>
<dbReference type="SUPFAM" id="SSF58014">
    <property type="entry name" value="Coiled-coil domain of nucleotide exchange factor GrpE"/>
    <property type="match status" value="1"/>
</dbReference>
<dbReference type="EMBL" id="HBIU01041482">
    <property type="protein sequence ID" value="CAE0640019.1"/>
    <property type="molecule type" value="Transcribed_RNA"/>
</dbReference>
<dbReference type="PANTHER" id="PTHR21237:SF23">
    <property type="entry name" value="GRPE PROTEIN HOMOLOG, MITOCHONDRIAL"/>
    <property type="match status" value="1"/>
</dbReference>
<dbReference type="PANTHER" id="PTHR21237">
    <property type="entry name" value="GRPE PROTEIN"/>
    <property type="match status" value="1"/>
</dbReference>
<dbReference type="HAMAP" id="MF_01151">
    <property type="entry name" value="GrpE"/>
    <property type="match status" value="1"/>
</dbReference>
<dbReference type="AlphaFoldDB" id="A0A7S4DBF8"/>
<reference evidence="5" key="1">
    <citation type="submission" date="2021-01" db="EMBL/GenBank/DDBJ databases">
        <authorList>
            <person name="Corre E."/>
            <person name="Pelletier E."/>
            <person name="Niang G."/>
            <person name="Scheremetjew M."/>
            <person name="Finn R."/>
            <person name="Kale V."/>
            <person name="Holt S."/>
            <person name="Cochrane G."/>
            <person name="Meng A."/>
            <person name="Brown T."/>
            <person name="Cohen L."/>
        </authorList>
    </citation>
    <scope>NUCLEOTIDE SEQUENCE</scope>
    <source>
        <strain evidence="5">CCMP3107</strain>
    </source>
</reference>
<dbReference type="GO" id="GO:0051082">
    <property type="term" value="F:unfolded protein binding"/>
    <property type="evidence" value="ECO:0007669"/>
    <property type="project" value="TreeGrafter"/>
</dbReference>
<feature type="coiled-coil region" evidence="4">
    <location>
        <begin position="116"/>
        <end position="150"/>
    </location>
</feature>
<evidence type="ECO:0000313" key="5">
    <source>
        <dbReference type="EMBL" id="CAE0640019.1"/>
    </source>
</evidence>
<accession>A0A7S4DBF8</accession>
<name>A0A7S4DBF8_HETAK</name>
<dbReference type="InterPro" id="IPR009012">
    <property type="entry name" value="GrpE_head"/>
</dbReference>